<dbReference type="InterPro" id="IPR016162">
    <property type="entry name" value="Ald_DH_N"/>
</dbReference>
<dbReference type="InterPro" id="IPR016163">
    <property type="entry name" value="Ald_DH_C"/>
</dbReference>
<dbReference type="InterPro" id="IPR016161">
    <property type="entry name" value="Ald_DH/histidinol_DH"/>
</dbReference>
<protein>
    <submittedName>
        <fullName evidence="3">Gamma-glutamyl phosphate reductase</fullName>
    </submittedName>
</protein>
<name>I0V5W4_9PSEU</name>
<organism evidence="3 4">
    <name type="scientific">Saccharomonospora xinjiangensis XJ-54</name>
    <dbReference type="NCBI Taxonomy" id="882086"/>
    <lineage>
        <taxon>Bacteria</taxon>
        <taxon>Bacillati</taxon>
        <taxon>Actinomycetota</taxon>
        <taxon>Actinomycetes</taxon>
        <taxon>Pseudonocardiales</taxon>
        <taxon>Pseudonocardiaceae</taxon>
        <taxon>Saccharomonospora</taxon>
    </lineage>
</organism>
<dbReference type="InterPro" id="IPR015590">
    <property type="entry name" value="Aldehyde_DH_dom"/>
</dbReference>
<proteinExistence type="predicted"/>
<feature type="domain" description="Aldehyde dehydrogenase" evidence="2">
    <location>
        <begin position="15"/>
        <end position="304"/>
    </location>
</feature>
<dbReference type="Proteomes" id="UP000004691">
    <property type="component" value="Unassembled WGS sequence"/>
</dbReference>
<dbReference type="PANTHER" id="PTHR11063:SF8">
    <property type="entry name" value="DELTA-1-PYRROLINE-5-CARBOXYLATE SYNTHASE"/>
    <property type="match status" value="1"/>
</dbReference>
<feature type="domain" description="Aldehyde dehydrogenase" evidence="2">
    <location>
        <begin position="332"/>
        <end position="401"/>
    </location>
</feature>
<reference evidence="3 4" key="1">
    <citation type="submission" date="2012-01" db="EMBL/GenBank/DDBJ databases">
        <title>Improved High-Quality Draft sequence of Saccharomonospora xinjiangensis XJ-54.</title>
        <authorList>
            <consortium name="US DOE Joint Genome Institute"/>
            <person name="Lucas S."/>
            <person name="Han J."/>
            <person name="Lapidus A."/>
            <person name="Cheng J.-F."/>
            <person name="Goodwin L."/>
            <person name="Pitluck S."/>
            <person name="Peters L."/>
            <person name="Mikhailova N."/>
            <person name="Teshima H."/>
            <person name="Detter J.C."/>
            <person name="Han C."/>
            <person name="Tapia R."/>
            <person name="Land M."/>
            <person name="Hauser L."/>
            <person name="Kyrpides N."/>
            <person name="Ivanova N."/>
            <person name="Pagani I."/>
            <person name="Brambilla E.-M."/>
            <person name="Klenk H.-P."/>
            <person name="Woyke T."/>
        </authorList>
    </citation>
    <scope>NUCLEOTIDE SEQUENCE [LARGE SCALE GENOMIC DNA]</scope>
    <source>
        <strain evidence="3 4">XJ-54</strain>
    </source>
</reference>
<dbReference type="PANTHER" id="PTHR11063">
    <property type="entry name" value="GLUTAMATE SEMIALDEHYDE DEHYDROGENASE"/>
    <property type="match status" value="1"/>
</dbReference>
<evidence type="ECO:0000313" key="3">
    <source>
        <dbReference type="EMBL" id="EID55517.1"/>
    </source>
</evidence>
<dbReference type="PIRSF" id="PIRSF000151">
    <property type="entry name" value="GPR"/>
    <property type="match status" value="1"/>
</dbReference>
<dbReference type="InterPro" id="IPR012134">
    <property type="entry name" value="Glu-5-SA_DH"/>
</dbReference>
<dbReference type="RefSeq" id="WP_006239691.1">
    <property type="nucleotide sequence ID" value="NZ_JH636049.1"/>
</dbReference>
<dbReference type="OrthoDB" id="9809970at2"/>
<dbReference type="GO" id="GO:0004350">
    <property type="term" value="F:glutamate-5-semialdehyde dehydrogenase activity"/>
    <property type="evidence" value="ECO:0007669"/>
    <property type="project" value="InterPro"/>
</dbReference>
<evidence type="ECO:0000259" key="2">
    <source>
        <dbReference type="Pfam" id="PF00171"/>
    </source>
</evidence>
<dbReference type="Gene3D" id="3.40.309.10">
    <property type="entry name" value="Aldehyde Dehydrogenase, Chain A, domain 2"/>
    <property type="match status" value="1"/>
</dbReference>
<evidence type="ECO:0000313" key="4">
    <source>
        <dbReference type="Proteomes" id="UP000004691"/>
    </source>
</evidence>
<dbReference type="Pfam" id="PF00171">
    <property type="entry name" value="Aldedh"/>
    <property type="match status" value="2"/>
</dbReference>
<dbReference type="GO" id="GO:0050661">
    <property type="term" value="F:NADP binding"/>
    <property type="evidence" value="ECO:0007669"/>
    <property type="project" value="InterPro"/>
</dbReference>
<accession>I0V5W4</accession>
<dbReference type="HOGENOM" id="CLU_030231_0_0_11"/>
<evidence type="ECO:0000256" key="1">
    <source>
        <dbReference type="ARBA" id="ARBA00023002"/>
    </source>
</evidence>
<dbReference type="Gene3D" id="3.40.605.10">
    <property type="entry name" value="Aldehyde Dehydrogenase, Chain A, domain 1"/>
    <property type="match status" value="1"/>
</dbReference>
<sequence>MRVPGVAGCGRRKDGTVTDEVAKAVEECARAAKDAAPSLARATNETVDAALNGMAQRLLAHREAILKANRQDVSTAQSTGMSTGLLDRLTITESRLTDMADQLRLLASAPHQDRSVVVSTLPGDLQLVERRRPVGVIGANYEARPNVTVDVASQLVKSRNAGVLRTGSAALGSATCLLEGVIRPALAEAGIDERVVQLVPRAEREAATELVRLPDLVPLVILRGSGDSTRSLALTAAQHGVRTLAHADGGGVLYVDENADEDTVRSLITNSLDRLGVCNRLNLLLIHDAVHDQIWPIVSEALAARGVTPSLPPHEHPIGYEWALDSEREATVTVARVGGVAEAVRIANEQTSGLAAGIATEDAATAEAFFDGYQGTGVFWNAPTRLLDGFKLLGVPETGINLDKVPGPRGPVTYTDLYVRQYAVLPAGR</sequence>
<dbReference type="AlphaFoldDB" id="I0V5W4"/>
<dbReference type="EMBL" id="JH636049">
    <property type="protein sequence ID" value="EID55517.1"/>
    <property type="molecule type" value="Genomic_DNA"/>
</dbReference>
<keyword evidence="1" id="KW-0560">Oxidoreductase</keyword>
<keyword evidence="4" id="KW-1185">Reference proteome</keyword>
<dbReference type="eggNOG" id="COG0014">
    <property type="taxonomic scope" value="Bacteria"/>
</dbReference>
<dbReference type="SUPFAM" id="SSF53720">
    <property type="entry name" value="ALDH-like"/>
    <property type="match status" value="1"/>
</dbReference>
<dbReference type="STRING" id="882086.SacxiDRAFT_3314"/>
<gene>
    <name evidence="3" type="ORF">SacxiDRAFT_3314</name>
</gene>